<dbReference type="Gene3D" id="2.40.70.10">
    <property type="entry name" value="Acid Proteases"/>
    <property type="match status" value="1"/>
</dbReference>
<dbReference type="GO" id="GO:0003964">
    <property type="term" value="F:RNA-directed DNA polymerase activity"/>
    <property type="evidence" value="ECO:0007669"/>
    <property type="project" value="UniProtKB-EC"/>
</dbReference>
<evidence type="ECO:0000313" key="6">
    <source>
        <dbReference type="EMBL" id="KNC30731.1"/>
    </source>
</evidence>
<proteinExistence type="predicted"/>
<accession>A0A0L0CEQ1</accession>
<dbReference type="FunFam" id="3.30.70.270:FF:000020">
    <property type="entry name" value="Transposon Tf2-6 polyprotein-like Protein"/>
    <property type="match status" value="1"/>
</dbReference>
<dbReference type="GO" id="GO:0003723">
    <property type="term" value="F:RNA binding"/>
    <property type="evidence" value="ECO:0007669"/>
    <property type="project" value="UniProtKB-KW"/>
</dbReference>
<dbReference type="Pfam" id="PF17919">
    <property type="entry name" value="RT_RNaseH_2"/>
    <property type="match status" value="1"/>
</dbReference>
<dbReference type="PANTHER" id="PTHR33064:SF37">
    <property type="entry name" value="RIBONUCLEASE H"/>
    <property type="match status" value="1"/>
</dbReference>
<dbReference type="PROSITE" id="PS00141">
    <property type="entry name" value="ASP_PROTEASE"/>
    <property type="match status" value="1"/>
</dbReference>
<dbReference type="GO" id="GO:0004190">
    <property type="term" value="F:aspartic-type endopeptidase activity"/>
    <property type="evidence" value="ECO:0007669"/>
    <property type="project" value="InterPro"/>
</dbReference>
<dbReference type="CDD" id="cd00303">
    <property type="entry name" value="retropepsin_like"/>
    <property type="match status" value="1"/>
</dbReference>
<keyword evidence="4" id="KW-0229">DNA integration</keyword>
<dbReference type="CDD" id="cd01647">
    <property type="entry name" value="RT_LTR"/>
    <property type="match status" value="1"/>
</dbReference>
<dbReference type="Gene3D" id="3.30.70.270">
    <property type="match status" value="2"/>
</dbReference>
<dbReference type="InterPro" id="IPR021109">
    <property type="entry name" value="Peptidase_aspartic_dom_sf"/>
</dbReference>
<dbReference type="Pfam" id="PF00078">
    <property type="entry name" value="RVT_1"/>
    <property type="match status" value="1"/>
</dbReference>
<dbReference type="OrthoDB" id="10067601at2759"/>
<organism evidence="6 7">
    <name type="scientific">Lucilia cuprina</name>
    <name type="common">Green bottle fly</name>
    <name type="synonym">Australian sheep blowfly</name>
    <dbReference type="NCBI Taxonomy" id="7375"/>
    <lineage>
        <taxon>Eukaryota</taxon>
        <taxon>Metazoa</taxon>
        <taxon>Ecdysozoa</taxon>
        <taxon>Arthropoda</taxon>
        <taxon>Hexapoda</taxon>
        <taxon>Insecta</taxon>
        <taxon>Pterygota</taxon>
        <taxon>Neoptera</taxon>
        <taxon>Endopterygota</taxon>
        <taxon>Diptera</taxon>
        <taxon>Brachycera</taxon>
        <taxon>Muscomorpha</taxon>
        <taxon>Oestroidea</taxon>
        <taxon>Calliphoridae</taxon>
        <taxon>Luciliinae</taxon>
        <taxon>Lucilia</taxon>
    </lineage>
</organism>
<dbReference type="PROSITE" id="PS50878">
    <property type="entry name" value="RT_POL"/>
    <property type="match status" value="1"/>
</dbReference>
<dbReference type="Proteomes" id="UP000037069">
    <property type="component" value="Unassembled WGS sequence"/>
</dbReference>
<evidence type="ECO:0000259" key="5">
    <source>
        <dbReference type="PROSITE" id="PS50878"/>
    </source>
</evidence>
<evidence type="ECO:0000313" key="7">
    <source>
        <dbReference type="Proteomes" id="UP000037069"/>
    </source>
</evidence>
<keyword evidence="2" id="KW-0460">Magnesium</keyword>
<dbReference type="EMBL" id="JRES01000501">
    <property type="protein sequence ID" value="KNC30731.1"/>
    <property type="molecule type" value="Genomic_DNA"/>
</dbReference>
<keyword evidence="3" id="KW-0694">RNA-binding</keyword>
<reference evidence="6 7" key="1">
    <citation type="journal article" date="2015" name="Nat. Commun.">
        <title>Lucilia cuprina genome unlocks parasitic fly biology to underpin future interventions.</title>
        <authorList>
            <person name="Anstead C.A."/>
            <person name="Korhonen P.K."/>
            <person name="Young N.D."/>
            <person name="Hall R.S."/>
            <person name="Jex A.R."/>
            <person name="Murali S.C."/>
            <person name="Hughes D.S."/>
            <person name="Lee S.F."/>
            <person name="Perry T."/>
            <person name="Stroehlein A.J."/>
            <person name="Ansell B.R."/>
            <person name="Breugelmans B."/>
            <person name="Hofmann A."/>
            <person name="Qu J."/>
            <person name="Dugan S."/>
            <person name="Lee S.L."/>
            <person name="Chao H."/>
            <person name="Dinh H."/>
            <person name="Han Y."/>
            <person name="Doddapaneni H.V."/>
            <person name="Worley K.C."/>
            <person name="Muzny D.M."/>
            <person name="Ioannidis P."/>
            <person name="Waterhouse R.M."/>
            <person name="Zdobnov E.M."/>
            <person name="James P.J."/>
            <person name="Bagnall N.H."/>
            <person name="Kotze A.C."/>
            <person name="Gibbs R.A."/>
            <person name="Richards S."/>
            <person name="Batterham P."/>
            <person name="Gasser R.B."/>
        </authorList>
    </citation>
    <scope>NUCLEOTIDE SEQUENCE [LARGE SCALE GENOMIC DNA]</scope>
    <source>
        <strain evidence="6 7">LS</strain>
        <tissue evidence="6">Full body</tissue>
    </source>
</reference>
<keyword evidence="7" id="KW-1185">Reference proteome</keyword>
<gene>
    <name evidence="6" type="ORF">FF38_11768</name>
</gene>
<evidence type="ECO:0000256" key="4">
    <source>
        <dbReference type="ARBA" id="ARBA00022908"/>
    </source>
</evidence>
<sequence>MNVRTDSKLKDNNSSNTYEERLENYMKIRKRIFESEPDIEKLIKVKRTRNRFKGKKNLFKNITQSVQKCCAINNNNNNNNNNNDHRAFTTIQIGESRLEGLLDSGASISILGKDCLELVDKLGLNVSPILAEVRTAGGKEYNVIGKTSLNVDYKGKSGRVEFYLVPDLIQKVYLGINFWREFQIAPEIFELDAIEPEVLESNFPLNVDNVDEHKLTLEQQKKLDEVKSSFRTYEEHGLGRTQMEIHTIELIEGTVPIKDRYYPVSPAVQELMYAEVDEMLKLGVIEISQSPWSNRSTLVRKPGKNRLCLDARKLNERTTKDAYPIQNIEGILSRLDETHYISSVDLKFAFWQIELEQKSRAYTAFTIPGRPLYQYVVMPFGLCNAAQRLCRLMDKVIPQELKSNVFVYLDDLLVISSNFEDHLKLLSKVAECLRNANLTIGLKKSKFCFKEIRYLGFIVGGGYMKTDPVKIEAIKNIPLPKSVREIRSFLGTAGWYRRFIQNFSTLTAPLTNLIRKGTKFELTEEAIESFNKLKQALTTAPVLAHPNFRKRFYIQCDASNYGIGAKSVKINIYILFNCKLK</sequence>
<evidence type="ECO:0000256" key="2">
    <source>
        <dbReference type="ARBA" id="ARBA00022842"/>
    </source>
</evidence>
<dbReference type="InterPro" id="IPR051320">
    <property type="entry name" value="Viral_Replic_Matur_Polypro"/>
</dbReference>
<dbReference type="PANTHER" id="PTHR33064">
    <property type="entry name" value="POL PROTEIN"/>
    <property type="match status" value="1"/>
</dbReference>
<dbReference type="InterPro" id="IPR043128">
    <property type="entry name" value="Rev_trsase/Diguanyl_cyclase"/>
</dbReference>
<dbReference type="GO" id="GO:0006508">
    <property type="term" value="P:proteolysis"/>
    <property type="evidence" value="ECO:0007669"/>
    <property type="project" value="InterPro"/>
</dbReference>
<evidence type="ECO:0000256" key="1">
    <source>
        <dbReference type="ARBA" id="ARBA00012493"/>
    </source>
</evidence>
<dbReference type="AlphaFoldDB" id="A0A0L0CEQ1"/>
<dbReference type="InterPro" id="IPR000477">
    <property type="entry name" value="RT_dom"/>
</dbReference>
<comment type="caution">
    <text evidence="6">The sequence shown here is derived from an EMBL/GenBank/DDBJ whole genome shotgun (WGS) entry which is preliminary data.</text>
</comment>
<dbReference type="InterPro" id="IPR041577">
    <property type="entry name" value="RT_RNaseH_2"/>
</dbReference>
<evidence type="ECO:0000256" key="3">
    <source>
        <dbReference type="ARBA" id="ARBA00022884"/>
    </source>
</evidence>
<dbReference type="InterPro" id="IPR001969">
    <property type="entry name" value="Aspartic_peptidase_AS"/>
</dbReference>
<dbReference type="GO" id="GO:0015074">
    <property type="term" value="P:DNA integration"/>
    <property type="evidence" value="ECO:0007669"/>
    <property type="project" value="UniProtKB-KW"/>
</dbReference>
<name>A0A0L0CEQ1_LUCCU</name>
<dbReference type="InterPro" id="IPR043502">
    <property type="entry name" value="DNA/RNA_pol_sf"/>
</dbReference>
<dbReference type="SUPFAM" id="SSF56672">
    <property type="entry name" value="DNA/RNA polymerases"/>
    <property type="match status" value="1"/>
</dbReference>
<dbReference type="EC" id="2.7.7.49" evidence="1"/>
<protein>
    <recommendedName>
        <fullName evidence="1">RNA-directed DNA polymerase</fullName>
        <ecNumber evidence="1">2.7.7.49</ecNumber>
    </recommendedName>
</protein>
<dbReference type="STRING" id="7375.A0A0L0CEQ1"/>
<feature type="domain" description="Reverse transcriptase" evidence="5">
    <location>
        <begin position="280"/>
        <end position="459"/>
    </location>
</feature>
<dbReference type="SUPFAM" id="SSF50630">
    <property type="entry name" value="Acid proteases"/>
    <property type="match status" value="1"/>
</dbReference>
<dbReference type="Gene3D" id="3.10.10.10">
    <property type="entry name" value="HIV Type 1 Reverse Transcriptase, subunit A, domain 1"/>
    <property type="match status" value="1"/>
</dbReference>
<dbReference type="OMA" id="FKEIRYL"/>